<comment type="caution">
    <text evidence="1">The sequence shown here is derived from an EMBL/GenBank/DDBJ whole genome shotgun (WGS) entry which is preliminary data.</text>
</comment>
<sequence length="90" mass="9996">MDSLLVTPTSEADLQLLTALFKKMKIKARVLPKSAPATRPKSISQPVATTDFVPQTQAEQNMLEAVLELREVLAGRKQAMSLKQFLDELE</sequence>
<dbReference type="Proteomes" id="UP001501556">
    <property type="component" value="Unassembled WGS sequence"/>
</dbReference>
<keyword evidence="2" id="KW-1185">Reference proteome</keyword>
<organism evidence="1 2">
    <name type="scientific">Hymenobacter antarcticus</name>
    <dbReference type="NCBI Taxonomy" id="486270"/>
    <lineage>
        <taxon>Bacteria</taxon>
        <taxon>Pseudomonadati</taxon>
        <taxon>Bacteroidota</taxon>
        <taxon>Cytophagia</taxon>
        <taxon>Cytophagales</taxon>
        <taxon>Hymenobacteraceae</taxon>
        <taxon>Hymenobacter</taxon>
    </lineage>
</organism>
<evidence type="ECO:0000313" key="1">
    <source>
        <dbReference type="EMBL" id="GAA3964148.1"/>
    </source>
</evidence>
<dbReference type="RefSeq" id="WP_345121355.1">
    <property type="nucleotide sequence ID" value="NZ_BAABDI010000003.1"/>
</dbReference>
<protein>
    <submittedName>
        <fullName evidence="1">Uncharacterized protein</fullName>
    </submittedName>
</protein>
<name>A0ABP7PEF5_9BACT</name>
<proteinExistence type="predicted"/>
<dbReference type="EMBL" id="BAABDI010000003">
    <property type="protein sequence ID" value="GAA3964148.1"/>
    <property type="molecule type" value="Genomic_DNA"/>
</dbReference>
<evidence type="ECO:0000313" key="2">
    <source>
        <dbReference type="Proteomes" id="UP001501556"/>
    </source>
</evidence>
<gene>
    <name evidence="1" type="ORF">GCM10022407_08510</name>
</gene>
<accession>A0ABP7PEF5</accession>
<reference evidence="2" key="1">
    <citation type="journal article" date="2019" name="Int. J. Syst. Evol. Microbiol.">
        <title>The Global Catalogue of Microorganisms (GCM) 10K type strain sequencing project: providing services to taxonomists for standard genome sequencing and annotation.</title>
        <authorList>
            <consortium name="The Broad Institute Genomics Platform"/>
            <consortium name="The Broad Institute Genome Sequencing Center for Infectious Disease"/>
            <person name="Wu L."/>
            <person name="Ma J."/>
        </authorList>
    </citation>
    <scope>NUCLEOTIDE SEQUENCE [LARGE SCALE GENOMIC DNA]</scope>
    <source>
        <strain evidence="2">JCM 17217</strain>
    </source>
</reference>